<dbReference type="Proteomes" id="UP000198660">
    <property type="component" value="Unassembled WGS sequence"/>
</dbReference>
<name>A0A1I6R8A8_9BACL</name>
<dbReference type="InterPro" id="IPR018392">
    <property type="entry name" value="LysM"/>
</dbReference>
<dbReference type="RefSeq" id="WP_176391948.1">
    <property type="nucleotide sequence ID" value="NZ_FPAA01000004.1"/>
</dbReference>
<feature type="domain" description="LysM" evidence="1">
    <location>
        <begin position="34"/>
        <end position="84"/>
    </location>
</feature>
<dbReference type="EMBL" id="FPAA01000004">
    <property type="protein sequence ID" value="SFS60943.1"/>
    <property type="molecule type" value="Genomic_DNA"/>
</dbReference>
<evidence type="ECO:0000313" key="2">
    <source>
        <dbReference type="EMBL" id="SFS60943.1"/>
    </source>
</evidence>
<gene>
    <name evidence="2" type="ORF">SAMN05444972_104252</name>
</gene>
<dbReference type="InterPro" id="IPR036779">
    <property type="entry name" value="LysM_dom_sf"/>
</dbReference>
<dbReference type="Gene3D" id="3.10.350.10">
    <property type="entry name" value="LysM domain"/>
    <property type="match status" value="1"/>
</dbReference>
<dbReference type="CDD" id="cd00118">
    <property type="entry name" value="LysM"/>
    <property type="match status" value="1"/>
</dbReference>
<keyword evidence="3" id="KW-1185">Reference proteome</keyword>
<dbReference type="AlphaFoldDB" id="A0A1I6R8A8"/>
<proteinExistence type="predicted"/>
<dbReference type="PROSITE" id="PS51782">
    <property type="entry name" value="LYSM"/>
    <property type="match status" value="1"/>
</dbReference>
<dbReference type="SMART" id="SM00257">
    <property type="entry name" value="LysM"/>
    <property type="match status" value="1"/>
</dbReference>
<dbReference type="Pfam" id="PF01476">
    <property type="entry name" value="LysM"/>
    <property type="match status" value="1"/>
</dbReference>
<reference evidence="3" key="1">
    <citation type="submission" date="2016-10" db="EMBL/GenBank/DDBJ databases">
        <authorList>
            <person name="Varghese N."/>
            <person name="Submissions S."/>
        </authorList>
    </citation>
    <scope>NUCLEOTIDE SEQUENCE [LARGE SCALE GENOMIC DNA]</scope>
    <source>
        <strain evidence="3">DSM 45789</strain>
    </source>
</reference>
<protein>
    <submittedName>
        <fullName evidence="2">LysM domain-containing protein</fullName>
    </submittedName>
</protein>
<organism evidence="2 3">
    <name type="scientific">Marininema halotolerans</name>
    <dbReference type="NCBI Taxonomy" id="1155944"/>
    <lineage>
        <taxon>Bacteria</taxon>
        <taxon>Bacillati</taxon>
        <taxon>Bacillota</taxon>
        <taxon>Bacilli</taxon>
        <taxon>Bacillales</taxon>
        <taxon>Thermoactinomycetaceae</taxon>
        <taxon>Marininema</taxon>
    </lineage>
</organism>
<dbReference type="SUPFAM" id="SSF54106">
    <property type="entry name" value="LysM domain"/>
    <property type="match status" value="1"/>
</dbReference>
<accession>A0A1I6R8A8</accession>
<evidence type="ECO:0000259" key="1">
    <source>
        <dbReference type="PROSITE" id="PS51782"/>
    </source>
</evidence>
<sequence>MKRWMAVCGLIMVMILGFWAFIGDSQASEHDAYQTIEVKAGETLWSIARLYGDSNEDVRKTVDLIQEANHLDTAMIQPGQKLRVPIPSDEGGR</sequence>
<evidence type="ECO:0000313" key="3">
    <source>
        <dbReference type="Proteomes" id="UP000198660"/>
    </source>
</evidence>